<reference evidence="3 4" key="1">
    <citation type="submission" date="2020-07" db="EMBL/GenBank/DDBJ databases">
        <authorList>
            <person name="Sun Q."/>
        </authorList>
    </citation>
    <scope>NUCLEOTIDE SEQUENCE [LARGE SCALE GENOMIC DNA]</scope>
    <source>
        <strain evidence="3 4">CGMCC 1.13654</strain>
    </source>
</reference>
<organism evidence="3 4">
    <name type="scientific">Sphingomonas chungangi</name>
    <dbReference type="NCBI Taxonomy" id="2683589"/>
    <lineage>
        <taxon>Bacteria</taxon>
        <taxon>Pseudomonadati</taxon>
        <taxon>Pseudomonadota</taxon>
        <taxon>Alphaproteobacteria</taxon>
        <taxon>Sphingomonadales</taxon>
        <taxon>Sphingomonadaceae</taxon>
        <taxon>Sphingomonas</taxon>
    </lineage>
</organism>
<gene>
    <name evidence="3" type="ORF">HZF05_06025</name>
</gene>
<sequence length="253" mass="27585">MTQALSKLNFRDLGGLPAGDGGVVRRLLLYRNEGPASLSDDHRRELVALDIRLVCDLRSEVERDKAPNDWTTARLFNLDITNDLRAETNEGWAALKDDPSPAGARKAMRTNYAAIPGALLPHLRPFADAILAGETPVLIHCTAGKDRTGVLVALLLLLLGVPKDQVVEDYLRSDVFARNLRLGGAIAHAFEETFGFTPSEDTIEAMTGVDRDFLDAAFDAVTGRWGSIEGYFEAAGIDAARRATLRETLVERG</sequence>
<proteinExistence type="inferred from homology"/>
<dbReference type="SUPFAM" id="SSF52799">
    <property type="entry name" value="(Phosphotyrosine protein) phosphatases II"/>
    <property type="match status" value="1"/>
</dbReference>
<dbReference type="Pfam" id="PF13350">
    <property type="entry name" value="Y_phosphatase3"/>
    <property type="match status" value="1"/>
</dbReference>
<dbReference type="PANTHER" id="PTHR31126">
    <property type="entry name" value="TYROSINE-PROTEIN PHOSPHATASE"/>
    <property type="match status" value="1"/>
</dbReference>
<dbReference type="AlphaFoldDB" id="A0A838L4Y8"/>
<evidence type="ECO:0000313" key="3">
    <source>
        <dbReference type="EMBL" id="MBA2933652.1"/>
    </source>
</evidence>
<dbReference type="EMBL" id="JACEIB010000003">
    <property type="protein sequence ID" value="MBA2933652.1"/>
    <property type="molecule type" value="Genomic_DNA"/>
</dbReference>
<accession>A0A838L4Y8</accession>
<comment type="similarity">
    <text evidence="1">Belongs to the protein-tyrosine phosphatase family.</text>
</comment>
<dbReference type="InterPro" id="IPR026893">
    <property type="entry name" value="Tyr/Ser_Pase_IphP-type"/>
</dbReference>
<protein>
    <submittedName>
        <fullName evidence="3">Tyrosine-protein phosphatase</fullName>
    </submittedName>
</protein>
<evidence type="ECO:0000313" key="4">
    <source>
        <dbReference type="Proteomes" id="UP000570166"/>
    </source>
</evidence>
<dbReference type="PROSITE" id="PS00383">
    <property type="entry name" value="TYR_PHOSPHATASE_1"/>
    <property type="match status" value="1"/>
</dbReference>
<keyword evidence="4" id="KW-1185">Reference proteome</keyword>
<comment type="caution">
    <text evidence="3">The sequence shown here is derived from an EMBL/GenBank/DDBJ whole genome shotgun (WGS) entry which is preliminary data.</text>
</comment>
<dbReference type="InterPro" id="IPR000387">
    <property type="entry name" value="Tyr_Pase_dom"/>
</dbReference>
<evidence type="ECO:0000256" key="1">
    <source>
        <dbReference type="ARBA" id="ARBA00009580"/>
    </source>
</evidence>
<dbReference type="InterPro" id="IPR016130">
    <property type="entry name" value="Tyr_Pase_AS"/>
</dbReference>
<dbReference type="GO" id="GO:0004721">
    <property type="term" value="F:phosphoprotein phosphatase activity"/>
    <property type="evidence" value="ECO:0007669"/>
    <property type="project" value="InterPro"/>
</dbReference>
<name>A0A838L4Y8_9SPHN</name>
<dbReference type="Proteomes" id="UP000570166">
    <property type="component" value="Unassembled WGS sequence"/>
</dbReference>
<dbReference type="PANTHER" id="PTHR31126:SF1">
    <property type="entry name" value="TYROSINE SPECIFIC PROTEIN PHOSPHATASES DOMAIN-CONTAINING PROTEIN"/>
    <property type="match status" value="1"/>
</dbReference>
<dbReference type="Gene3D" id="3.90.190.10">
    <property type="entry name" value="Protein tyrosine phosphatase superfamily"/>
    <property type="match status" value="1"/>
</dbReference>
<feature type="domain" description="Tyrosine specific protein phosphatases" evidence="2">
    <location>
        <begin position="117"/>
        <end position="168"/>
    </location>
</feature>
<evidence type="ECO:0000259" key="2">
    <source>
        <dbReference type="PROSITE" id="PS50056"/>
    </source>
</evidence>
<dbReference type="InterPro" id="IPR029021">
    <property type="entry name" value="Prot-tyrosine_phosphatase-like"/>
</dbReference>
<dbReference type="PROSITE" id="PS50056">
    <property type="entry name" value="TYR_PHOSPHATASE_2"/>
    <property type="match status" value="1"/>
</dbReference>